<dbReference type="GO" id="GO:0015074">
    <property type="term" value="P:DNA integration"/>
    <property type="evidence" value="ECO:0007669"/>
    <property type="project" value="InterPro"/>
</dbReference>
<protein>
    <submittedName>
        <fullName evidence="2">Putative phage integrase</fullName>
    </submittedName>
</protein>
<dbReference type="InterPro" id="IPR011010">
    <property type="entry name" value="DNA_brk_join_enz"/>
</dbReference>
<accession>E9CQL7</accession>
<reference evidence="3" key="1">
    <citation type="journal article" date="2011" name="Genome Biol. Evol.">
        <title>Massive genomic decay in Serratia symbiotica, a recently evolved symbiont of aphids.</title>
        <authorList>
            <person name="Burke G.R."/>
            <person name="Moran N.A."/>
        </authorList>
    </citation>
    <scope>NUCLEOTIDE SEQUENCE [LARGE SCALE GENOMIC DNA]</scope>
    <source>
        <strain evidence="3">Tucson</strain>
    </source>
</reference>
<dbReference type="InterPro" id="IPR013762">
    <property type="entry name" value="Integrase-like_cat_sf"/>
</dbReference>
<evidence type="ECO:0000313" key="3">
    <source>
        <dbReference type="Proteomes" id="UP000013568"/>
    </source>
</evidence>
<keyword evidence="1" id="KW-0233">DNA recombination</keyword>
<dbReference type="GO" id="GO:0006310">
    <property type="term" value="P:DNA recombination"/>
    <property type="evidence" value="ECO:0007669"/>
    <property type="project" value="UniProtKB-KW"/>
</dbReference>
<dbReference type="SUPFAM" id="SSF56349">
    <property type="entry name" value="DNA breaking-rejoining enzymes"/>
    <property type="match status" value="1"/>
</dbReference>
<gene>
    <name evidence="2" type="ORF">SSYM_0186</name>
</gene>
<evidence type="ECO:0000256" key="1">
    <source>
        <dbReference type="ARBA" id="ARBA00023172"/>
    </source>
</evidence>
<feature type="non-terminal residue" evidence="2">
    <location>
        <position position="82"/>
    </location>
</feature>
<organism evidence="2 3">
    <name type="scientific">Serratia symbiotica str. Tucson</name>
    <dbReference type="NCBI Taxonomy" id="914128"/>
    <lineage>
        <taxon>Bacteria</taxon>
        <taxon>Pseudomonadati</taxon>
        <taxon>Pseudomonadota</taxon>
        <taxon>Gammaproteobacteria</taxon>
        <taxon>Enterobacterales</taxon>
        <taxon>Yersiniaceae</taxon>
        <taxon>Serratia</taxon>
        <taxon>Serratia symbiotica</taxon>
    </lineage>
</organism>
<sequence length="82" mass="9032">VRAVMELAYLCCARQSDVFALTRNQILEDGIYICQGKTGAKQIKAWSDRLRAAVALADSVPISTGIASAYVIHQQNGNKYMR</sequence>
<dbReference type="GO" id="GO:0003677">
    <property type="term" value="F:DNA binding"/>
    <property type="evidence" value="ECO:0007669"/>
    <property type="project" value="InterPro"/>
</dbReference>
<feature type="non-terminal residue" evidence="2">
    <location>
        <position position="1"/>
    </location>
</feature>
<dbReference type="Gene3D" id="1.10.443.10">
    <property type="entry name" value="Intergrase catalytic core"/>
    <property type="match status" value="1"/>
</dbReference>
<dbReference type="AlphaFoldDB" id="E9CQL7"/>
<name>E9CQL7_9GAMM</name>
<keyword evidence="3" id="KW-1185">Reference proteome</keyword>
<dbReference type="Proteomes" id="UP000013568">
    <property type="component" value="Unassembled WGS sequence"/>
</dbReference>
<evidence type="ECO:0000313" key="2">
    <source>
        <dbReference type="EMBL" id="EFW11153.1"/>
    </source>
</evidence>
<dbReference type="EMBL" id="GL636333">
    <property type="protein sequence ID" value="EFW11153.1"/>
    <property type="molecule type" value="Genomic_DNA"/>
</dbReference>
<proteinExistence type="predicted"/>